<keyword evidence="1 2" id="KW-0645">Protease</keyword>
<dbReference type="EMBL" id="MFGO01000032">
    <property type="protein sequence ID" value="OGF40278.1"/>
    <property type="molecule type" value="Genomic_DNA"/>
</dbReference>
<name>A0A1F5TN07_9BACT</name>
<keyword evidence="2" id="KW-0720">Serine protease</keyword>
<dbReference type="Gene3D" id="3.30.230.10">
    <property type="match status" value="1"/>
</dbReference>
<comment type="catalytic activity">
    <reaction evidence="2">
        <text>Hydrolysis of proteins in presence of ATP.</text>
        <dbReference type="EC" id="3.4.21.53"/>
    </reaction>
</comment>
<dbReference type="SUPFAM" id="SSF54211">
    <property type="entry name" value="Ribosomal protein S5 domain 2-like"/>
    <property type="match status" value="1"/>
</dbReference>
<dbReference type="Proteomes" id="UP000177579">
    <property type="component" value="Unassembled WGS sequence"/>
</dbReference>
<dbReference type="PROSITE" id="PS51786">
    <property type="entry name" value="LON_PROTEOLYTIC"/>
    <property type="match status" value="1"/>
</dbReference>
<gene>
    <name evidence="4" type="ORF">A2531_04575</name>
</gene>
<dbReference type="Pfam" id="PF05362">
    <property type="entry name" value="Lon_C"/>
    <property type="match status" value="1"/>
</dbReference>
<evidence type="ECO:0000313" key="4">
    <source>
        <dbReference type="EMBL" id="OGF40278.1"/>
    </source>
</evidence>
<dbReference type="InterPro" id="IPR020568">
    <property type="entry name" value="Ribosomal_Su5_D2-typ_SF"/>
</dbReference>
<evidence type="ECO:0000259" key="3">
    <source>
        <dbReference type="PROSITE" id="PS51786"/>
    </source>
</evidence>
<dbReference type="InterPro" id="IPR008269">
    <property type="entry name" value="Lon_proteolytic"/>
</dbReference>
<dbReference type="AlphaFoldDB" id="A0A1F5TN07"/>
<organism evidence="4 5">
    <name type="scientific">Candidatus Falkowbacteria bacterium RIFOXYD2_FULL_34_120</name>
    <dbReference type="NCBI Taxonomy" id="1798007"/>
    <lineage>
        <taxon>Bacteria</taxon>
        <taxon>Candidatus Falkowiibacteriota</taxon>
    </lineage>
</organism>
<comment type="similarity">
    <text evidence="2">Belongs to the peptidase S16 family.</text>
</comment>
<dbReference type="InterPro" id="IPR041699">
    <property type="entry name" value="AAA_32"/>
</dbReference>
<dbReference type="GO" id="GO:0004176">
    <property type="term" value="F:ATP-dependent peptidase activity"/>
    <property type="evidence" value="ECO:0007669"/>
    <property type="project" value="UniProtKB-UniRule"/>
</dbReference>
<dbReference type="Pfam" id="PF13654">
    <property type="entry name" value="AAA_32"/>
    <property type="match status" value="1"/>
</dbReference>
<dbReference type="GO" id="GO:0004252">
    <property type="term" value="F:serine-type endopeptidase activity"/>
    <property type="evidence" value="ECO:0007669"/>
    <property type="project" value="UniProtKB-UniRule"/>
</dbReference>
<dbReference type="EC" id="3.4.21.53" evidence="2"/>
<dbReference type="GO" id="GO:0006508">
    <property type="term" value="P:proteolysis"/>
    <property type="evidence" value="ECO:0007669"/>
    <property type="project" value="UniProtKB-KW"/>
</dbReference>
<comment type="caution">
    <text evidence="4">The sequence shown here is derived from an EMBL/GenBank/DDBJ whole genome shotgun (WGS) entry which is preliminary data.</text>
</comment>
<proteinExistence type="inferred from homology"/>
<evidence type="ECO:0000256" key="1">
    <source>
        <dbReference type="ARBA" id="ARBA00022670"/>
    </source>
</evidence>
<dbReference type="Gene3D" id="1.10.8.60">
    <property type="match status" value="1"/>
</dbReference>
<sequence>MKEKSSKTNFELKAKDLRCQPDLKSLLFKTTDDLPSLDGAIIGQHRAVTALEFGAKIEKQGYNMLAIGNHEMGRTTTVKNVLEKISKKKKKNARDMCLVHDFNNQNGKPKILFLKTGTGKQFKEAVETFLDNIKTQLNILEDIAEETISLKEGEIANKVYEEAQKKNLAVEKVLDNGMSTFVIFATHNGLQISIKDLKDYKSADEINTIEKHIQELQDIIRKEYEDIQKIYDDSQNGLSNFKTKKLLEMYNEVFSKNKNSDISEYTKLMLQDILKNFDDLFFEECDHTNNLDTHIPAQDKFDKYRVNLLVGNKKGETPIIFADTPNYSNIFGGLKNTDLAQKMSINHMMIKAGAIHEANDGYLIINLQDIDTETWQTIKRVQAHGKHQIKKFDPYSMISEALTESIDLNVKVIIIVEPRQFGILYEVDRDIDKIFKVKAYFDSSMELKQENIINVARFIKEITKKESLLPFDKKGVTVILEEAIRMTGAREITTAFSKIRELVVESDYYASGNKEKIITAKHVKQAINARIYRSNMDEKSLQENTQKKIILIDTTTMQVGQINGLAVFQIPDYAFGRPCKIIVTCGMGRRGIIDIEKKAELSDSFYDKAISNISGYLNEKFAQNFPISMNASISMEQSYGEIGGDSASLAELIALISSLSNTPIFQGIAVTGSINKKGEVQAIGGVNQKIEGFFDHCSLGGLTGKQGVMIPKSNIIDLMLREDVVKAVKNGEFHIYAVESIYDAIQIFMKKDIGEMKEDGTYPVNTVYFEIYKKLERYHKNFKN</sequence>
<feature type="domain" description="Lon proteolytic" evidence="3">
    <location>
        <begin position="556"/>
        <end position="751"/>
    </location>
</feature>
<keyword evidence="2" id="KW-0378">Hydrolase</keyword>
<feature type="active site" evidence="2">
    <location>
        <position position="689"/>
    </location>
</feature>
<reference evidence="4 5" key="1">
    <citation type="journal article" date="2016" name="Nat. Commun.">
        <title>Thousands of microbial genomes shed light on interconnected biogeochemical processes in an aquifer system.</title>
        <authorList>
            <person name="Anantharaman K."/>
            <person name="Brown C.T."/>
            <person name="Hug L.A."/>
            <person name="Sharon I."/>
            <person name="Castelle C.J."/>
            <person name="Probst A.J."/>
            <person name="Thomas B.C."/>
            <person name="Singh A."/>
            <person name="Wilkins M.J."/>
            <person name="Karaoz U."/>
            <person name="Brodie E.L."/>
            <person name="Williams K.H."/>
            <person name="Hubbard S.S."/>
            <person name="Banfield J.F."/>
        </authorList>
    </citation>
    <scope>NUCLEOTIDE SEQUENCE [LARGE SCALE GENOMIC DNA]</scope>
</reference>
<dbReference type="GO" id="GO:0030163">
    <property type="term" value="P:protein catabolic process"/>
    <property type="evidence" value="ECO:0007669"/>
    <property type="project" value="InterPro"/>
</dbReference>
<dbReference type="GO" id="GO:0005524">
    <property type="term" value="F:ATP binding"/>
    <property type="evidence" value="ECO:0007669"/>
    <property type="project" value="InterPro"/>
</dbReference>
<dbReference type="Pfam" id="PF20437">
    <property type="entry name" value="LonC_helical"/>
    <property type="match status" value="1"/>
</dbReference>
<protein>
    <recommendedName>
        <fullName evidence="2">endopeptidase La</fullName>
        <ecNumber evidence="2">3.4.21.53</ecNumber>
    </recommendedName>
</protein>
<dbReference type="InterPro" id="IPR014721">
    <property type="entry name" value="Ribsml_uS5_D2-typ_fold_subgr"/>
</dbReference>
<dbReference type="PRINTS" id="PR00830">
    <property type="entry name" value="ENDOLAPTASE"/>
</dbReference>
<feature type="active site" evidence="2">
    <location>
        <position position="646"/>
    </location>
</feature>
<evidence type="ECO:0000256" key="2">
    <source>
        <dbReference type="PROSITE-ProRule" id="PRU01122"/>
    </source>
</evidence>
<dbReference type="InterPro" id="IPR027417">
    <property type="entry name" value="P-loop_NTPase"/>
</dbReference>
<dbReference type="Gene3D" id="3.40.50.300">
    <property type="entry name" value="P-loop containing nucleotide triphosphate hydrolases"/>
    <property type="match status" value="2"/>
</dbReference>
<dbReference type="Pfam" id="PF20436">
    <property type="entry name" value="LonB_AAA-LID"/>
    <property type="match status" value="1"/>
</dbReference>
<dbReference type="InterPro" id="IPR046844">
    <property type="entry name" value="Lon-like_helical"/>
</dbReference>
<dbReference type="PANTHER" id="PTHR10046">
    <property type="entry name" value="ATP DEPENDENT LON PROTEASE FAMILY MEMBER"/>
    <property type="match status" value="1"/>
</dbReference>
<dbReference type="InterPro" id="IPR027065">
    <property type="entry name" value="Lon_Prtase"/>
</dbReference>
<accession>A0A1F5TN07</accession>
<evidence type="ECO:0000313" key="5">
    <source>
        <dbReference type="Proteomes" id="UP000177579"/>
    </source>
</evidence>
<dbReference type="InterPro" id="IPR046843">
    <property type="entry name" value="LonB_AAA-LID"/>
</dbReference>